<accession>A0A3M0ITU0</accession>
<dbReference type="CDD" id="cd00093">
    <property type="entry name" value="HTH_XRE"/>
    <property type="match status" value="1"/>
</dbReference>
<keyword evidence="2" id="KW-1185">Reference proteome</keyword>
<reference evidence="1 2" key="1">
    <citation type="submission" date="2017-11" db="EMBL/GenBank/DDBJ databases">
        <title>Draft genome of actinobacteria isolated from guarana (Paullinia cupana (Mart.) Ducke.</title>
        <authorList>
            <person name="Siqueira K.A."/>
            <person name="Liotti R.G."/>
            <person name="Mendes T.A.O."/>
            <person name="Soares M.A."/>
        </authorList>
    </citation>
    <scope>NUCLEOTIDE SEQUENCE [LARGE SCALE GENOMIC DNA]</scope>
    <source>
        <strain evidence="1 2">193</strain>
    </source>
</reference>
<dbReference type="InterPro" id="IPR001387">
    <property type="entry name" value="Cro/C1-type_HTH"/>
</dbReference>
<organism evidence="1 2">
    <name type="scientific">Streptomyces shenzhenensis</name>
    <dbReference type="NCBI Taxonomy" id="943815"/>
    <lineage>
        <taxon>Bacteria</taxon>
        <taxon>Bacillati</taxon>
        <taxon>Actinomycetota</taxon>
        <taxon>Actinomycetes</taxon>
        <taxon>Kitasatosporales</taxon>
        <taxon>Streptomycetaceae</taxon>
        <taxon>Streptomyces</taxon>
    </lineage>
</organism>
<dbReference type="Proteomes" id="UP000270471">
    <property type="component" value="Unassembled WGS sequence"/>
</dbReference>
<dbReference type="Gene3D" id="1.10.260.40">
    <property type="entry name" value="lambda repressor-like DNA-binding domains"/>
    <property type="match status" value="1"/>
</dbReference>
<sequence>MENPEHPAGEATETFAQALTALKGEYGVSDSEVARRLSAHGVQVSVAAVNTWVHGKRIPRAATIRALAELFPKFTAKRLLEAAGRRAPAPLSADVREETLRVMDRMTEEQQRMLLIQARAVADSNE</sequence>
<dbReference type="AlphaFoldDB" id="A0A3M0ITU0"/>
<dbReference type="InterPro" id="IPR010982">
    <property type="entry name" value="Lambda_DNA-bd_dom_sf"/>
</dbReference>
<evidence type="ECO:0000313" key="2">
    <source>
        <dbReference type="Proteomes" id="UP000270471"/>
    </source>
</evidence>
<proteinExistence type="predicted"/>
<dbReference type="RefSeq" id="WP_121889408.1">
    <property type="nucleotide sequence ID" value="NZ_PENI01000006.1"/>
</dbReference>
<dbReference type="GO" id="GO:0003677">
    <property type="term" value="F:DNA binding"/>
    <property type="evidence" value="ECO:0007669"/>
    <property type="project" value="InterPro"/>
</dbReference>
<name>A0A3M0ITU0_9ACTN</name>
<gene>
    <name evidence="1" type="ORF">CTZ28_12395</name>
</gene>
<dbReference type="EMBL" id="PENI01000006">
    <property type="protein sequence ID" value="RMB85586.1"/>
    <property type="molecule type" value="Genomic_DNA"/>
</dbReference>
<protein>
    <submittedName>
        <fullName evidence="1">Uncharacterized protein</fullName>
    </submittedName>
</protein>
<dbReference type="OrthoDB" id="4246773at2"/>
<evidence type="ECO:0000313" key="1">
    <source>
        <dbReference type="EMBL" id="RMB85586.1"/>
    </source>
</evidence>
<comment type="caution">
    <text evidence="1">The sequence shown here is derived from an EMBL/GenBank/DDBJ whole genome shotgun (WGS) entry which is preliminary data.</text>
</comment>